<dbReference type="AlphaFoldDB" id="A0A1H7I6U8"/>
<dbReference type="EMBL" id="FOAK01000003">
    <property type="protein sequence ID" value="SEK57497.1"/>
    <property type="molecule type" value="Genomic_DNA"/>
</dbReference>
<accession>A0A1H7I6U8</accession>
<protein>
    <submittedName>
        <fullName evidence="2">Uncharacterized protein</fullName>
    </submittedName>
</protein>
<evidence type="ECO:0000313" key="2">
    <source>
        <dbReference type="EMBL" id="SEK57497.1"/>
    </source>
</evidence>
<dbReference type="STRING" id="190974.SAMN05216439_1147"/>
<keyword evidence="1" id="KW-0175">Coiled coil</keyword>
<evidence type="ECO:0000256" key="1">
    <source>
        <dbReference type="SAM" id="Coils"/>
    </source>
</evidence>
<proteinExistence type="predicted"/>
<evidence type="ECO:0000313" key="3">
    <source>
        <dbReference type="Proteomes" id="UP000199506"/>
    </source>
</evidence>
<reference evidence="2 3" key="1">
    <citation type="submission" date="2016-10" db="EMBL/GenBank/DDBJ databases">
        <authorList>
            <person name="de Groot N.N."/>
        </authorList>
    </citation>
    <scope>NUCLEOTIDE SEQUENCE [LARGE SCALE GENOMIC DNA]</scope>
    <source>
        <strain evidence="2 3">DSM 11978</strain>
    </source>
</reference>
<dbReference type="Proteomes" id="UP000199506">
    <property type="component" value="Unassembled WGS sequence"/>
</dbReference>
<name>A0A1H7I6U8_9EURY</name>
<sequence length="172" mass="19971">MIQQYLQVVWLVNQKGEYPKSEVINMRVHPRIKRKAKELPYSYAEIFEIGCDKLAKEINLLMYQKGELELDIANLKKEVHSKEANLTAINNRIRIINPRKLDKETLDGLINDSARDYATDIFNAHGENSLMRIELDQAKHAVLTTAREWGYDGTKFLNLVRDNLKKLCNTKV</sequence>
<organism evidence="2 3">
    <name type="scientific">Methanobrevibacter gottschalkii</name>
    <dbReference type="NCBI Taxonomy" id="190974"/>
    <lineage>
        <taxon>Archaea</taxon>
        <taxon>Methanobacteriati</taxon>
        <taxon>Methanobacteriota</taxon>
        <taxon>Methanomada group</taxon>
        <taxon>Methanobacteria</taxon>
        <taxon>Methanobacteriales</taxon>
        <taxon>Methanobacteriaceae</taxon>
        <taxon>Methanobrevibacter</taxon>
    </lineage>
</organism>
<gene>
    <name evidence="2" type="ORF">SAMN05216439_1147</name>
</gene>
<feature type="coiled-coil region" evidence="1">
    <location>
        <begin position="58"/>
        <end position="92"/>
    </location>
</feature>